<comment type="caution">
    <text evidence="7">The sequence shown here is derived from an EMBL/GenBank/DDBJ whole genome shotgun (WGS) entry which is preliminary data.</text>
</comment>
<keyword evidence="4" id="KW-0539">Nucleus</keyword>
<evidence type="ECO:0000256" key="2">
    <source>
        <dbReference type="ARBA" id="ARBA00023015"/>
    </source>
</evidence>
<dbReference type="GO" id="GO:0003700">
    <property type="term" value="F:DNA-binding transcription factor activity"/>
    <property type="evidence" value="ECO:0007669"/>
    <property type="project" value="TreeGrafter"/>
</dbReference>
<dbReference type="AlphaFoldDB" id="A0AAW1MXE7"/>
<dbReference type="SUPFAM" id="SSF47459">
    <property type="entry name" value="HLH, helix-loop-helix DNA-binding domain"/>
    <property type="match status" value="1"/>
</dbReference>
<dbReference type="GO" id="GO:0005634">
    <property type="term" value="C:nucleus"/>
    <property type="evidence" value="ECO:0007669"/>
    <property type="project" value="UniProtKB-SubCell"/>
</dbReference>
<accession>A0AAW1MXE7</accession>
<dbReference type="PANTHER" id="PTHR12565">
    <property type="entry name" value="STEROL REGULATORY ELEMENT-BINDING PROTEIN"/>
    <property type="match status" value="1"/>
</dbReference>
<evidence type="ECO:0000256" key="4">
    <source>
        <dbReference type="ARBA" id="ARBA00023242"/>
    </source>
</evidence>
<proteinExistence type="predicted"/>
<dbReference type="InterPro" id="IPR024097">
    <property type="entry name" value="bHLH_ZIP_TF"/>
</dbReference>
<keyword evidence="8" id="KW-1185">Reference proteome</keyword>
<dbReference type="PANTHER" id="PTHR12565:SF367">
    <property type="entry name" value="TRANSCRIPTION FACTOR BHLH75"/>
    <property type="match status" value="1"/>
</dbReference>
<sequence>MEDFSGEFHKVLEPTGSFSDLNNLSDHLNQPLCSNVLDYFSTDPFLSHPNIPHPPVQVPQLYSFDQVNNSEFCIQKHEKNVTEMTEFAGLDSSPGLGTESGGVYRADKINGTNEKKRKRKSEGKGDKLKEVIHVRAKRGQATDSHSLAERVRRERINEKLKVLQDLVPGCYKTMAMAAMLDVIINYVRSLQNQIEFLSMKLSAASLVYDFNSPEAEAVEMLLRTTNPTEAQKSAKDDFRGTIPRPHSTWPF</sequence>
<dbReference type="InterPro" id="IPR036638">
    <property type="entry name" value="HLH_DNA-bd_sf"/>
</dbReference>
<evidence type="ECO:0000313" key="8">
    <source>
        <dbReference type="Proteomes" id="UP001443914"/>
    </source>
</evidence>
<evidence type="ECO:0000259" key="6">
    <source>
        <dbReference type="PROSITE" id="PS50888"/>
    </source>
</evidence>
<organism evidence="7 8">
    <name type="scientific">Saponaria officinalis</name>
    <name type="common">Common soapwort</name>
    <name type="synonym">Lychnis saponaria</name>
    <dbReference type="NCBI Taxonomy" id="3572"/>
    <lineage>
        <taxon>Eukaryota</taxon>
        <taxon>Viridiplantae</taxon>
        <taxon>Streptophyta</taxon>
        <taxon>Embryophyta</taxon>
        <taxon>Tracheophyta</taxon>
        <taxon>Spermatophyta</taxon>
        <taxon>Magnoliopsida</taxon>
        <taxon>eudicotyledons</taxon>
        <taxon>Gunneridae</taxon>
        <taxon>Pentapetalae</taxon>
        <taxon>Caryophyllales</taxon>
        <taxon>Caryophyllaceae</taxon>
        <taxon>Caryophylleae</taxon>
        <taxon>Saponaria</taxon>
    </lineage>
</organism>
<comment type="subcellular location">
    <subcellularLocation>
        <location evidence="1">Nucleus</location>
    </subcellularLocation>
</comment>
<gene>
    <name evidence="7" type="ORF">RND81_02G194600</name>
</gene>
<evidence type="ECO:0000256" key="1">
    <source>
        <dbReference type="ARBA" id="ARBA00004123"/>
    </source>
</evidence>
<protein>
    <recommendedName>
        <fullName evidence="6">BHLH domain-containing protein</fullName>
    </recommendedName>
</protein>
<dbReference type="Proteomes" id="UP001443914">
    <property type="component" value="Unassembled WGS sequence"/>
</dbReference>
<dbReference type="SMART" id="SM00353">
    <property type="entry name" value="HLH"/>
    <property type="match status" value="1"/>
</dbReference>
<evidence type="ECO:0000256" key="3">
    <source>
        <dbReference type="ARBA" id="ARBA00023163"/>
    </source>
</evidence>
<dbReference type="EMBL" id="JBDFQZ010000002">
    <property type="protein sequence ID" value="KAK9750407.1"/>
    <property type="molecule type" value="Genomic_DNA"/>
</dbReference>
<dbReference type="PROSITE" id="PS50888">
    <property type="entry name" value="BHLH"/>
    <property type="match status" value="1"/>
</dbReference>
<evidence type="ECO:0000313" key="7">
    <source>
        <dbReference type="EMBL" id="KAK9750407.1"/>
    </source>
</evidence>
<evidence type="ECO:0000256" key="5">
    <source>
        <dbReference type="SAM" id="MobiDB-lite"/>
    </source>
</evidence>
<dbReference type="CDD" id="cd18919">
    <property type="entry name" value="bHLH_AtBPE_like"/>
    <property type="match status" value="1"/>
</dbReference>
<dbReference type="Gene3D" id="4.10.280.10">
    <property type="entry name" value="Helix-loop-helix DNA-binding domain"/>
    <property type="match status" value="1"/>
</dbReference>
<keyword evidence="2" id="KW-0805">Transcription regulation</keyword>
<keyword evidence="3" id="KW-0804">Transcription</keyword>
<reference evidence="7" key="1">
    <citation type="submission" date="2024-03" db="EMBL/GenBank/DDBJ databases">
        <title>WGS assembly of Saponaria officinalis var. Norfolk2.</title>
        <authorList>
            <person name="Jenkins J."/>
            <person name="Shu S."/>
            <person name="Grimwood J."/>
            <person name="Barry K."/>
            <person name="Goodstein D."/>
            <person name="Schmutz J."/>
            <person name="Leebens-Mack J."/>
            <person name="Osbourn A."/>
        </authorList>
    </citation>
    <scope>NUCLEOTIDE SEQUENCE [LARGE SCALE GENOMIC DNA]</scope>
    <source>
        <strain evidence="7">JIC</strain>
    </source>
</reference>
<feature type="region of interest" description="Disordered" evidence="5">
    <location>
        <begin position="228"/>
        <end position="251"/>
    </location>
</feature>
<name>A0AAW1MXE7_SAPOF</name>
<dbReference type="GO" id="GO:0046983">
    <property type="term" value="F:protein dimerization activity"/>
    <property type="evidence" value="ECO:0007669"/>
    <property type="project" value="InterPro"/>
</dbReference>
<dbReference type="InterPro" id="IPR011598">
    <property type="entry name" value="bHLH_dom"/>
</dbReference>
<dbReference type="Pfam" id="PF00010">
    <property type="entry name" value="HLH"/>
    <property type="match status" value="1"/>
</dbReference>
<feature type="domain" description="BHLH" evidence="6">
    <location>
        <begin position="140"/>
        <end position="190"/>
    </location>
</feature>
<feature type="region of interest" description="Disordered" evidence="5">
    <location>
        <begin position="99"/>
        <end position="127"/>
    </location>
</feature>